<dbReference type="RefSeq" id="WP_217353568.1">
    <property type="nucleotide sequence ID" value="NZ_BAAAVX010000042.1"/>
</dbReference>
<keyword evidence="3" id="KW-1185">Reference proteome</keyword>
<accession>A0ABX8VNP9</accession>
<evidence type="ECO:0000313" key="3">
    <source>
        <dbReference type="Proteomes" id="UP000825367"/>
    </source>
</evidence>
<dbReference type="EMBL" id="CP080333">
    <property type="protein sequence ID" value="QYL19420.1"/>
    <property type="molecule type" value="Genomic_DNA"/>
</dbReference>
<dbReference type="PANTHER" id="PTHR43680">
    <property type="entry name" value="NITRATE REDUCTASE MOLYBDENUM COFACTOR ASSEMBLY CHAPERONE"/>
    <property type="match status" value="1"/>
</dbReference>
<dbReference type="PANTHER" id="PTHR43680:SF2">
    <property type="entry name" value="NITRATE REDUCTASE MOLYBDENUM COFACTOR ASSEMBLY CHAPERONE NARJ"/>
    <property type="match status" value="1"/>
</dbReference>
<dbReference type="Proteomes" id="UP000825367">
    <property type="component" value="Chromosome"/>
</dbReference>
<dbReference type="NCBIfam" id="TIGR00684">
    <property type="entry name" value="narJ"/>
    <property type="match status" value="1"/>
</dbReference>
<dbReference type="Pfam" id="PF02613">
    <property type="entry name" value="Nitrate_red_del"/>
    <property type="match status" value="1"/>
</dbReference>
<dbReference type="InterPro" id="IPR003765">
    <property type="entry name" value="NO3_reductase_chaperone_NarJ"/>
</dbReference>
<protein>
    <submittedName>
        <fullName evidence="2">Nitrate reductase molybdenum cofactor assembly chaperone</fullName>
    </submittedName>
</protein>
<sequence length="199" mass="21999">MRIRRREPDHRVLYLVAARCLDYPTAEFVAMLPACVAALAEHGDSPPVVTLGELLAELRTRTLADLQNNYVETFDFSSKHALYLSYWSDGDTRRRGEVLARFKSVYRQSGAVIDTHGELPDYLPLVLEFAARGDLEAGRALLAQYRPSLDMLHKSLHSKGSHYARAVAAVCDTLPAAHATEAPPPPTELVGLTGYQGRP</sequence>
<proteinExistence type="predicted"/>
<gene>
    <name evidence="2" type="primary">narJ</name>
    <name evidence="2" type="ORF">K0O64_13585</name>
</gene>
<reference evidence="2 3" key="1">
    <citation type="submission" date="2021-07" db="EMBL/GenBank/DDBJ databases">
        <title>Whole genome sequencing of non-tuberculosis mycobacteria type-strains.</title>
        <authorList>
            <person name="Igarashi Y."/>
            <person name="Osugi A."/>
            <person name="Mitarai S."/>
        </authorList>
    </citation>
    <scope>NUCLEOTIDE SEQUENCE [LARGE SCALE GENOMIC DNA]</scope>
    <source>
        <strain evidence="2 3">JCM 16370</strain>
    </source>
</reference>
<evidence type="ECO:0000256" key="1">
    <source>
        <dbReference type="SAM" id="MobiDB-lite"/>
    </source>
</evidence>
<feature type="region of interest" description="Disordered" evidence="1">
    <location>
        <begin position="178"/>
        <end position="199"/>
    </location>
</feature>
<evidence type="ECO:0000313" key="2">
    <source>
        <dbReference type="EMBL" id="QYL19420.1"/>
    </source>
</evidence>
<dbReference type="InterPro" id="IPR020945">
    <property type="entry name" value="DMSO/NO3_reduct_chaperone"/>
</dbReference>
<organism evidence="2 3">
    <name type="scientific">Mycolicibacterium pallens</name>
    <dbReference type="NCBI Taxonomy" id="370524"/>
    <lineage>
        <taxon>Bacteria</taxon>
        <taxon>Bacillati</taxon>
        <taxon>Actinomycetota</taxon>
        <taxon>Actinomycetes</taxon>
        <taxon>Mycobacteriales</taxon>
        <taxon>Mycobacteriaceae</taxon>
        <taxon>Mycolicibacterium</taxon>
    </lineage>
</organism>
<name>A0ABX8VNP9_9MYCO</name>